<reference evidence="1" key="1">
    <citation type="submission" date="2014-11" db="EMBL/GenBank/DDBJ databases">
        <authorList>
            <person name="Amaro Gonzalez C."/>
        </authorList>
    </citation>
    <scope>NUCLEOTIDE SEQUENCE</scope>
</reference>
<proteinExistence type="predicted"/>
<name>A0A0E9RGL1_ANGAN</name>
<reference evidence="1" key="2">
    <citation type="journal article" date="2015" name="Fish Shellfish Immunol.">
        <title>Early steps in the European eel (Anguilla anguilla)-Vibrio vulnificus interaction in the gills: Role of the RtxA13 toxin.</title>
        <authorList>
            <person name="Callol A."/>
            <person name="Pajuelo D."/>
            <person name="Ebbesson L."/>
            <person name="Teles M."/>
            <person name="MacKenzie S."/>
            <person name="Amaro C."/>
        </authorList>
    </citation>
    <scope>NUCLEOTIDE SEQUENCE</scope>
</reference>
<sequence length="43" mass="4989">MLVAVPGELINIIEPQQQLWTNPGSYLMTISPKKEYLFYLSYV</sequence>
<protein>
    <submittedName>
        <fullName evidence="1">Uncharacterized protein</fullName>
    </submittedName>
</protein>
<accession>A0A0E9RGL1</accession>
<organism evidence="1">
    <name type="scientific">Anguilla anguilla</name>
    <name type="common">European freshwater eel</name>
    <name type="synonym">Muraena anguilla</name>
    <dbReference type="NCBI Taxonomy" id="7936"/>
    <lineage>
        <taxon>Eukaryota</taxon>
        <taxon>Metazoa</taxon>
        <taxon>Chordata</taxon>
        <taxon>Craniata</taxon>
        <taxon>Vertebrata</taxon>
        <taxon>Euteleostomi</taxon>
        <taxon>Actinopterygii</taxon>
        <taxon>Neopterygii</taxon>
        <taxon>Teleostei</taxon>
        <taxon>Anguilliformes</taxon>
        <taxon>Anguillidae</taxon>
        <taxon>Anguilla</taxon>
    </lineage>
</organism>
<dbReference type="EMBL" id="GBXM01080321">
    <property type="protein sequence ID" value="JAH28256.1"/>
    <property type="molecule type" value="Transcribed_RNA"/>
</dbReference>
<dbReference type="AlphaFoldDB" id="A0A0E9RGL1"/>
<evidence type="ECO:0000313" key="1">
    <source>
        <dbReference type="EMBL" id="JAH28256.1"/>
    </source>
</evidence>